<comment type="caution">
    <text evidence="9">The sequence shown here is derived from an EMBL/GenBank/DDBJ whole genome shotgun (WGS) entry which is preliminary data.</text>
</comment>
<dbReference type="PROSITE" id="PS50902">
    <property type="entry name" value="FLAVODOXIN_LIKE"/>
    <property type="match status" value="1"/>
</dbReference>
<dbReference type="PANTHER" id="PTHR42809:SF1">
    <property type="entry name" value="FLAVODOXIN 1"/>
    <property type="match status" value="1"/>
</dbReference>
<keyword evidence="5" id="KW-0285">Flavoprotein</keyword>
<feature type="domain" description="Flavodoxin-like" evidence="8">
    <location>
        <begin position="4"/>
        <end position="146"/>
    </location>
</feature>
<comment type="function">
    <text evidence="2">Low-potential electron donor to a number of redox enzymes.</text>
</comment>
<evidence type="ECO:0000256" key="5">
    <source>
        <dbReference type="ARBA" id="ARBA00022630"/>
    </source>
</evidence>
<dbReference type="Gene3D" id="3.40.50.360">
    <property type="match status" value="1"/>
</dbReference>
<reference evidence="10" key="1">
    <citation type="journal article" date="2019" name="Int. J. Syst. Evol. Microbiol.">
        <title>The Global Catalogue of Microorganisms (GCM) 10K type strain sequencing project: providing services to taxonomists for standard genome sequencing and annotation.</title>
        <authorList>
            <consortium name="The Broad Institute Genomics Platform"/>
            <consortium name="The Broad Institute Genome Sequencing Center for Infectious Disease"/>
            <person name="Wu L."/>
            <person name="Ma J."/>
        </authorList>
    </citation>
    <scope>NUCLEOTIDE SEQUENCE [LARGE SCALE GENOMIC DNA]</scope>
    <source>
        <strain evidence="10">CGMCC 1.15475</strain>
    </source>
</reference>
<comment type="cofactor">
    <cofactor evidence="1">
        <name>FMN</name>
        <dbReference type="ChEBI" id="CHEBI:58210"/>
    </cofactor>
</comment>
<dbReference type="PROSITE" id="PS00201">
    <property type="entry name" value="FLAVODOXIN"/>
    <property type="match status" value="1"/>
</dbReference>
<evidence type="ECO:0000259" key="8">
    <source>
        <dbReference type="PROSITE" id="PS50902"/>
    </source>
</evidence>
<evidence type="ECO:0000256" key="2">
    <source>
        <dbReference type="ARBA" id="ARBA00003297"/>
    </source>
</evidence>
<evidence type="ECO:0000256" key="6">
    <source>
        <dbReference type="ARBA" id="ARBA00022643"/>
    </source>
</evidence>
<gene>
    <name evidence="9" type="ORF">ACFSDB_14635</name>
</gene>
<dbReference type="InterPro" id="IPR001226">
    <property type="entry name" value="Flavodoxin_CS"/>
</dbReference>
<dbReference type="Proteomes" id="UP001597273">
    <property type="component" value="Unassembled WGS sequence"/>
</dbReference>
<dbReference type="InterPro" id="IPR008254">
    <property type="entry name" value="Flavodoxin/NO_synth"/>
</dbReference>
<evidence type="ECO:0000256" key="3">
    <source>
        <dbReference type="ARBA" id="ARBA00005267"/>
    </source>
</evidence>
<keyword evidence="7" id="KW-0249">Electron transport</keyword>
<dbReference type="PRINTS" id="PR00369">
    <property type="entry name" value="FLAVODOXIN"/>
</dbReference>
<dbReference type="InterPro" id="IPR029039">
    <property type="entry name" value="Flavoprotein-like_sf"/>
</dbReference>
<evidence type="ECO:0000313" key="10">
    <source>
        <dbReference type="Proteomes" id="UP001597273"/>
    </source>
</evidence>
<organism evidence="9 10">
    <name type="scientific">Planococcus chinensis</name>
    <dbReference type="NCBI Taxonomy" id="272917"/>
    <lineage>
        <taxon>Bacteria</taxon>
        <taxon>Bacillati</taxon>
        <taxon>Bacillota</taxon>
        <taxon>Bacilli</taxon>
        <taxon>Bacillales</taxon>
        <taxon>Caryophanaceae</taxon>
        <taxon>Planococcus</taxon>
    </lineage>
</organism>
<dbReference type="NCBIfam" id="NF005216">
    <property type="entry name" value="PRK06703.1"/>
    <property type="match status" value="1"/>
</dbReference>
<evidence type="ECO:0000256" key="7">
    <source>
        <dbReference type="ARBA" id="ARBA00022982"/>
    </source>
</evidence>
<dbReference type="RefSeq" id="WP_204890527.1">
    <property type="nucleotide sequence ID" value="NZ_JBHUFW010000011.1"/>
</dbReference>
<keyword evidence="4" id="KW-0813">Transport</keyword>
<accession>A0ABW4QKL9</accession>
<dbReference type="PANTHER" id="PTHR42809">
    <property type="entry name" value="FLAVODOXIN 2"/>
    <property type="match status" value="1"/>
</dbReference>
<keyword evidence="10" id="KW-1185">Reference proteome</keyword>
<dbReference type="Pfam" id="PF00258">
    <property type="entry name" value="Flavodoxin_1"/>
    <property type="match status" value="1"/>
</dbReference>
<dbReference type="SUPFAM" id="SSF52218">
    <property type="entry name" value="Flavoproteins"/>
    <property type="match status" value="1"/>
</dbReference>
<evidence type="ECO:0000256" key="1">
    <source>
        <dbReference type="ARBA" id="ARBA00001917"/>
    </source>
</evidence>
<dbReference type="EMBL" id="JBHUFW010000011">
    <property type="protein sequence ID" value="MFD1864145.1"/>
    <property type="molecule type" value="Genomic_DNA"/>
</dbReference>
<dbReference type="InterPro" id="IPR050619">
    <property type="entry name" value="Flavodoxin"/>
</dbReference>
<keyword evidence="6" id="KW-0288">FMN</keyword>
<dbReference type="InterPro" id="IPR001094">
    <property type="entry name" value="Flavdoxin-like"/>
</dbReference>
<evidence type="ECO:0000256" key="4">
    <source>
        <dbReference type="ARBA" id="ARBA00022448"/>
    </source>
</evidence>
<protein>
    <submittedName>
        <fullName evidence="9">Flavodoxin domain-containing protein</fullName>
    </submittedName>
</protein>
<name>A0ABW4QKL9_9BACL</name>
<sequence length="160" mass="17567">MKRILILYASSTGNTEEIASLLDKSIDRETFEVVLKNLEMEEVDATQLTQYDGILFGTYTYDDGDLPFETDIFCDNLAAVDLSGKVVGLFGSGDTAYSLFCQAVDTMKTVFAHAHAEVLETSVKIDLDPYEPEDFAAIQKLSREIQHALSVAAAVEENGP</sequence>
<comment type="similarity">
    <text evidence="3">Belongs to the flavodoxin family.</text>
</comment>
<proteinExistence type="inferred from homology"/>
<evidence type="ECO:0000313" key="9">
    <source>
        <dbReference type="EMBL" id="MFD1864145.1"/>
    </source>
</evidence>